<feature type="compositionally biased region" description="Low complexity" evidence="1">
    <location>
        <begin position="58"/>
        <end position="71"/>
    </location>
</feature>
<feature type="compositionally biased region" description="Polar residues" evidence="1">
    <location>
        <begin position="80"/>
        <end position="104"/>
    </location>
</feature>
<evidence type="ECO:0000313" key="2">
    <source>
        <dbReference type="EMBL" id="KIJ30911.1"/>
    </source>
</evidence>
<feature type="region of interest" description="Disordered" evidence="1">
    <location>
        <begin position="1"/>
        <end position="166"/>
    </location>
</feature>
<dbReference type="EMBL" id="KN837252">
    <property type="protein sequence ID" value="KIJ30911.1"/>
    <property type="molecule type" value="Genomic_DNA"/>
</dbReference>
<protein>
    <submittedName>
        <fullName evidence="2">Uncharacterized protein</fullName>
    </submittedName>
</protein>
<feature type="compositionally biased region" description="Polar residues" evidence="1">
    <location>
        <begin position="1"/>
        <end position="28"/>
    </location>
</feature>
<evidence type="ECO:0000313" key="3">
    <source>
        <dbReference type="Proteomes" id="UP000054279"/>
    </source>
</evidence>
<dbReference type="AlphaFoldDB" id="A0A0C9UZY7"/>
<gene>
    <name evidence="2" type="ORF">M422DRAFT_53580</name>
</gene>
<dbReference type="Proteomes" id="UP000054279">
    <property type="component" value="Unassembled WGS sequence"/>
</dbReference>
<evidence type="ECO:0000256" key="1">
    <source>
        <dbReference type="SAM" id="MobiDB-lite"/>
    </source>
</evidence>
<feature type="compositionally biased region" description="Polar residues" evidence="1">
    <location>
        <begin position="43"/>
        <end position="55"/>
    </location>
</feature>
<name>A0A0C9UZY7_SPHS4</name>
<dbReference type="HOGENOM" id="CLU_1372974_0_0_1"/>
<organism evidence="2 3">
    <name type="scientific">Sphaerobolus stellatus (strain SS14)</name>
    <dbReference type="NCBI Taxonomy" id="990650"/>
    <lineage>
        <taxon>Eukaryota</taxon>
        <taxon>Fungi</taxon>
        <taxon>Dikarya</taxon>
        <taxon>Basidiomycota</taxon>
        <taxon>Agaricomycotina</taxon>
        <taxon>Agaricomycetes</taxon>
        <taxon>Phallomycetidae</taxon>
        <taxon>Geastrales</taxon>
        <taxon>Sphaerobolaceae</taxon>
        <taxon>Sphaerobolus</taxon>
    </lineage>
</organism>
<sequence length="199" mass="21221">MPSTRSRTKTAAQPTATADASLNPSARQGCTRPKKQAAKIANIPSTEQSAEQQPVDNPEPVVSESPFEPLPGVGGASFTPEATSSPVNESNGSVANPASHSQLSDAYGEVEAWPIPFPYPQNPILSGSHTLTAGSDTQANEKRKSQEIELLEPTLNPPKRHKTGTDGNDLLIQFERLKNQHSSTGKLRIARLPLRALSP</sequence>
<reference evidence="2 3" key="1">
    <citation type="submission" date="2014-06" db="EMBL/GenBank/DDBJ databases">
        <title>Evolutionary Origins and Diversification of the Mycorrhizal Mutualists.</title>
        <authorList>
            <consortium name="DOE Joint Genome Institute"/>
            <consortium name="Mycorrhizal Genomics Consortium"/>
            <person name="Kohler A."/>
            <person name="Kuo A."/>
            <person name="Nagy L.G."/>
            <person name="Floudas D."/>
            <person name="Copeland A."/>
            <person name="Barry K.W."/>
            <person name="Cichocki N."/>
            <person name="Veneault-Fourrey C."/>
            <person name="LaButti K."/>
            <person name="Lindquist E.A."/>
            <person name="Lipzen A."/>
            <person name="Lundell T."/>
            <person name="Morin E."/>
            <person name="Murat C."/>
            <person name="Riley R."/>
            <person name="Ohm R."/>
            <person name="Sun H."/>
            <person name="Tunlid A."/>
            <person name="Henrissat B."/>
            <person name="Grigoriev I.V."/>
            <person name="Hibbett D.S."/>
            <person name="Martin F."/>
        </authorList>
    </citation>
    <scope>NUCLEOTIDE SEQUENCE [LARGE SCALE GENOMIC DNA]</scope>
    <source>
        <strain evidence="2 3">SS14</strain>
    </source>
</reference>
<accession>A0A0C9UZY7</accession>
<feature type="compositionally biased region" description="Polar residues" evidence="1">
    <location>
        <begin position="123"/>
        <end position="138"/>
    </location>
</feature>
<proteinExistence type="predicted"/>
<keyword evidence="3" id="KW-1185">Reference proteome</keyword>